<dbReference type="AlphaFoldDB" id="A0A1I3FCP5"/>
<dbReference type="STRING" id="34004.SAMN04488021_1686"/>
<sequence length="225" mass="24117">MAAWLIDRPISVAISFRSAPTSRTCVGLAAGILQLRLRPKRDLVPPGADRIAQIILMLVGLAALVDDLFWIWLDHSFSAKPLAFQGDDAVSPLIRSAPRLIDRPKAAISFRSAQASAHLPTFDVPVRTDCGRMRIAPWTVIPIIAHASAYCAAFIARQGPAPAGVVASLVFALTTDLKPIAQKAMSGYRTVRIFGDHPDPCDAQCQERGVPFRPSAAPLAGTYAG</sequence>
<dbReference type="Proteomes" id="UP000183635">
    <property type="component" value="Unassembled WGS sequence"/>
</dbReference>
<proteinExistence type="predicted"/>
<organism evidence="1 2">
    <name type="scientific">Paracoccus aminovorans</name>
    <dbReference type="NCBI Taxonomy" id="34004"/>
    <lineage>
        <taxon>Bacteria</taxon>
        <taxon>Pseudomonadati</taxon>
        <taxon>Pseudomonadota</taxon>
        <taxon>Alphaproteobacteria</taxon>
        <taxon>Rhodobacterales</taxon>
        <taxon>Paracoccaceae</taxon>
        <taxon>Paracoccus</taxon>
    </lineage>
</organism>
<dbReference type="EMBL" id="FOPU01000068">
    <property type="protein sequence ID" value="SFI08985.1"/>
    <property type="molecule type" value="Genomic_DNA"/>
</dbReference>
<reference evidence="1 2" key="1">
    <citation type="submission" date="2016-10" db="EMBL/GenBank/DDBJ databases">
        <authorList>
            <person name="de Groot N.N."/>
        </authorList>
    </citation>
    <scope>NUCLEOTIDE SEQUENCE [LARGE SCALE GENOMIC DNA]</scope>
    <source>
        <strain evidence="1 2">DSM 8537</strain>
    </source>
</reference>
<accession>A0A1I3FCP5</accession>
<protein>
    <submittedName>
        <fullName evidence="1">Uncharacterized protein</fullName>
    </submittedName>
</protein>
<evidence type="ECO:0000313" key="1">
    <source>
        <dbReference type="EMBL" id="SFI08985.1"/>
    </source>
</evidence>
<gene>
    <name evidence="1" type="ORF">SAMN04488021_1686</name>
</gene>
<evidence type="ECO:0000313" key="2">
    <source>
        <dbReference type="Proteomes" id="UP000183635"/>
    </source>
</evidence>
<name>A0A1I3FCP5_9RHOB</name>
<keyword evidence="2" id="KW-1185">Reference proteome</keyword>